<dbReference type="GO" id="GO:0004816">
    <property type="term" value="F:asparagine-tRNA ligase activity"/>
    <property type="evidence" value="ECO:0007669"/>
    <property type="project" value="TreeGrafter"/>
</dbReference>
<evidence type="ECO:0000313" key="8">
    <source>
        <dbReference type="Proteomes" id="UP000316079"/>
    </source>
</evidence>
<organism evidence="7 8">
    <name type="scientific">Danionella cerebrum</name>
    <dbReference type="NCBI Taxonomy" id="2873325"/>
    <lineage>
        <taxon>Eukaryota</taxon>
        <taxon>Metazoa</taxon>
        <taxon>Chordata</taxon>
        <taxon>Craniata</taxon>
        <taxon>Vertebrata</taxon>
        <taxon>Euteleostomi</taxon>
        <taxon>Actinopterygii</taxon>
        <taxon>Neopterygii</taxon>
        <taxon>Teleostei</taxon>
        <taxon>Ostariophysi</taxon>
        <taxon>Cypriniformes</taxon>
        <taxon>Danionidae</taxon>
        <taxon>Danioninae</taxon>
        <taxon>Danionella</taxon>
    </lineage>
</organism>
<dbReference type="GO" id="GO:0005739">
    <property type="term" value="C:mitochondrion"/>
    <property type="evidence" value="ECO:0007669"/>
    <property type="project" value="TreeGrafter"/>
</dbReference>
<evidence type="ECO:0000256" key="5">
    <source>
        <dbReference type="ARBA" id="ARBA00023146"/>
    </source>
</evidence>
<keyword evidence="3" id="KW-0067">ATP-binding</keyword>
<dbReference type="Proteomes" id="UP000316079">
    <property type="component" value="Unassembled WGS sequence"/>
</dbReference>
<protein>
    <recommendedName>
        <fullName evidence="6">Aminoacyl-transfer RNA synthetases class-II family profile domain-containing protein</fullName>
    </recommendedName>
</protein>
<reference evidence="7 8" key="1">
    <citation type="journal article" date="2019" name="Sci. Data">
        <title>Hybrid genome assembly and annotation of Danionella translucida.</title>
        <authorList>
            <person name="Kadobianskyi M."/>
            <person name="Schulze L."/>
            <person name="Schuelke M."/>
            <person name="Judkewitz B."/>
        </authorList>
    </citation>
    <scope>NUCLEOTIDE SEQUENCE [LARGE SCALE GENOMIC DNA]</scope>
    <source>
        <strain evidence="7 8">Bolton</strain>
    </source>
</reference>
<keyword evidence="5" id="KW-0030">Aminoacyl-tRNA synthetase</keyword>
<dbReference type="Gene3D" id="3.30.930.10">
    <property type="entry name" value="Bira Bifunctional Protein, Domain 2"/>
    <property type="match status" value="1"/>
</dbReference>
<keyword evidence="1" id="KW-0436">Ligase</keyword>
<dbReference type="Pfam" id="PF00152">
    <property type="entry name" value="tRNA-synt_2"/>
    <property type="match status" value="1"/>
</dbReference>
<dbReference type="OrthoDB" id="1931232at2759"/>
<dbReference type="PANTHER" id="PTHR22594:SF34">
    <property type="entry name" value="ASPARAGINE--TRNA LIGASE, MITOCHONDRIAL-RELATED"/>
    <property type="match status" value="1"/>
</dbReference>
<accession>A0A553RMD7</accession>
<keyword evidence="2" id="KW-0547">Nucleotide-binding</keyword>
<evidence type="ECO:0000256" key="2">
    <source>
        <dbReference type="ARBA" id="ARBA00022741"/>
    </source>
</evidence>
<dbReference type="EMBL" id="SRMA01011435">
    <property type="protein sequence ID" value="TRZ03351.1"/>
    <property type="molecule type" value="Genomic_DNA"/>
</dbReference>
<dbReference type="InterPro" id="IPR006195">
    <property type="entry name" value="aa-tRNA-synth_II"/>
</dbReference>
<keyword evidence="8" id="KW-1185">Reference proteome</keyword>
<dbReference type="InterPro" id="IPR045864">
    <property type="entry name" value="aa-tRNA-synth_II/BPL/LPL"/>
</dbReference>
<feature type="domain" description="Aminoacyl-transfer RNA synthetases class-II family profile" evidence="6">
    <location>
        <begin position="5"/>
        <end position="90"/>
    </location>
</feature>
<dbReference type="STRING" id="623744.A0A553RMD7"/>
<dbReference type="GO" id="GO:0005524">
    <property type="term" value="F:ATP binding"/>
    <property type="evidence" value="ECO:0007669"/>
    <property type="project" value="UniProtKB-KW"/>
</dbReference>
<name>A0A553RMD7_9TELE</name>
<sequence>AFSAVYTFGPTFRAENSQSRRHLAEFYMVEAEVAFTESLEDLMKVIEGLFTSATEHVLSHCAEDVDLFHKYVTPGHRENLDHMLKRKFVV</sequence>
<comment type="caution">
    <text evidence="7">The sequence shown here is derived from an EMBL/GenBank/DDBJ whole genome shotgun (WGS) entry which is preliminary data.</text>
</comment>
<evidence type="ECO:0000256" key="1">
    <source>
        <dbReference type="ARBA" id="ARBA00022598"/>
    </source>
</evidence>
<feature type="non-terminal residue" evidence="7">
    <location>
        <position position="1"/>
    </location>
</feature>
<dbReference type="SUPFAM" id="SSF55681">
    <property type="entry name" value="Class II aaRS and biotin synthetases"/>
    <property type="match status" value="1"/>
</dbReference>
<evidence type="ECO:0000256" key="4">
    <source>
        <dbReference type="ARBA" id="ARBA00022917"/>
    </source>
</evidence>
<proteinExistence type="predicted"/>
<evidence type="ECO:0000313" key="7">
    <source>
        <dbReference type="EMBL" id="TRZ03351.1"/>
    </source>
</evidence>
<dbReference type="GO" id="GO:0006421">
    <property type="term" value="P:asparaginyl-tRNA aminoacylation"/>
    <property type="evidence" value="ECO:0007669"/>
    <property type="project" value="TreeGrafter"/>
</dbReference>
<gene>
    <name evidence="7" type="ORF">DNTS_017769</name>
</gene>
<keyword evidence="4" id="KW-0648">Protein biosynthesis</keyword>
<dbReference type="PANTHER" id="PTHR22594">
    <property type="entry name" value="ASPARTYL/LYSYL-TRNA SYNTHETASE"/>
    <property type="match status" value="1"/>
</dbReference>
<evidence type="ECO:0000256" key="3">
    <source>
        <dbReference type="ARBA" id="ARBA00022840"/>
    </source>
</evidence>
<evidence type="ECO:0000259" key="6">
    <source>
        <dbReference type="PROSITE" id="PS50862"/>
    </source>
</evidence>
<dbReference type="PROSITE" id="PS50862">
    <property type="entry name" value="AA_TRNA_LIGASE_II"/>
    <property type="match status" value="1"/>
</dbReference>
<dbReference type="AlphaFoldDB" id="A0A553RMD7"/>
<dbReference type="InterPro" id="IPR004364">
    <property type="entry name" value="Aa-tRNA-synt_II"/>
</dbReference>